<evidence type="ECO:0000313" key="4">
    <source>
        <dbReference type="EMBL" id="GAG49644.1"/>
    </source>
</evidence>
<feature type="non-terminal residue" evidence="4">
    <location>
        <position position="148"/>
    </location>
</feature>
<dbReference type="Gene3D" id="3.40.710.10">
    <property type="entry name" value="DD-peptidase/beta-lactamase superfamily"/>
    <property type="match status" value="1"/>
</dbReference>
<sequence>LSLIAAVSAVVNGGVLMQPYLVERVLNPDDSVYRQIMPCPIRRVCSEVTSEKVRRLLHNVVEHGTGHAARIPGVAVGGKTGTAQIWDPNQKKWLDEHLVSFLLVAPVDKQPEFVILVTARNPKIGQYGSDVAAPVARRIAAYMLKKRG</sequence>
<name>X0Y1C8_9ZZZZ</name>
<dbReference type="SUPFAM" id="SSF56601">
    <property type="entry name" value="beta-lactamase/transpeptidase-like"/>
    <property type="match status" value="1"/>
</dbReference>
<protein>
    <recommendedName>
        <fullName evidence="3">Penicillin-binding protein transpeptidase domain-containing protein</fullName>
    </recommendedName>
</protein>
<comment type="caution">
    <text evidence="4">The sequence shown here is derived from an EMBL/GenBank/DDBJ whole genome shotgun (WGS) entry which is preliminary data.</text>
</comment>
<feature type="non-terminal residue" evidence="4">
    <location>
        <position position="1"/>
    </location>
</feature>
<dbReference type="InterPro" id="IPR012338">
    <property type="entry name" value="Beta-lactam/transpept-like"/>
</dbReference>
<dbReference type="PANTHER" id="PTHR30627:SF1">
    <property type="entry name" value="PEPTIDOGLYCAN D,D-TRANSPEPTIDASE FTSI"/>
    <property type="match status" value="1"/>
</dbReference>
<dbReference type="EMBL" id="BARS01057228">
    <property type="protein sequence ID" value="GAG49644.1"/>
    <property type="molecule type" value="Genomic_DNA"/>
</dbReference>
<evidence type="ECO:0000256" key="1">
    <source>
        <dbReference type="ARBA" id="ARBA00004370"/>
    </source>
</evidence>
<accession>X0Y1C8</accession>
<dbReference type="PANTHER" id="PTHR30627">
    <property type="entry name" value="PEPTIDOGLYCAN D,D-TRANSPEPTIDASE"/>
    <property type="match status" value="1"/>
</dbReference>
<dbReference type="GO" id="GO:0005886">
    <property type="term" value="C:plasma membrane"/>
    <property type="evidence" value="ECO:0007669"/>
    <property type="project" value="TreeGrafter"/>
</dbReference>
<evidence type="ECO:0000259" key="3">
    <source>
        <dbReference type="Pfam" id="PF00905"/>
    </source>
</evidence>
<dbReference type="GO" id="GO:0008658">
    <property type="term" value="F:penicillin binding"/>
    <property type="evidence" value="ECO:0007669"/>
    <property type="project" value="InterPro"/>
</dbReference>
<reference evidence="4" key="1">
    <citation type="journal article" date="2014" name="Front. Microbiol.">
        <title>High frequency of phylogenetically diverse reductive dehalogenase-homologous genes in deep subseafloor sedimentary metagenomes.</title>
        <authorList>
            <person name="Kawai M."/>
            <person name="Futagami T."/>
            <person name="Toyoda A."/>
            <person name="Takaki Y."/>
            <person name="Nishi S."/>
            <person name="Hori S."/>
            <person name="Arai W."/>
            <person name="Tsubouchi T."/>
            <person name="Morono Y."/>
            <person name="Uchiyama I."/>
            <person name="Ito T."/>
            <person name="Fujiyama A."/>
            <person name="Inagaki F."/>
            <person name="Takami H."/>
        </authorList>
    </citation>
    <scope>NUCLEOTIDE SEQUENCE</scope>
    <source>
        <strain evidence="4">Expedition CK06-06</strain>
    </source>
</reference>
<proteinExistence type="predicted"/>
<gene>
    <name evidence="4" type="ORF">S01H1_83990</name>
</gene>
<dbReference type="InterPro" id="IPR050515">
    <property type="entry name" value="Beta-lactam/transpept"/>
</dbReference>
<dbReference type="Pfam" id="PF00905">
    <property type="entry name" value="Transpeptidase"/>
    <property type="match status" value="1"/>
</dbReference>
<dbReference type="InterPro" id="IPR001460">
    <property type="entry name" value="PCN-bd_Tpept"/>
</dbReference>
<dbReference type="GO" id="GO:0071555">
    <property type="term" value="P:cell wall organization"/>
    <property type="evidence" value="ECO:0007669"/>
    <property type="project" value="TreeGrafter"/>
</dbReference>
<keyword evidence="2" id="KW-0472">Membrane</keyword>
<feature type="domain" description="Penicillin-binding protein transpeptidase" evidence="3">
    <location>
        <begin position="2"/>
        <end position="140"/>
    </location>
</feature>
<evidence type="ECO:0000256" key="2">
    <source>
        <dbReference type="ARBA" id="ARBA00023136"/>
    </source>
</evidence>
<organism evidence="4">
    <name type="scientific">marine sediment metagenome</name>
    <dbReference type="NCBI Taxonomy" id="412755"/>
    <lineage>
        <taxon>unclassified sequences</taxon>
        <taxon>metagenomes</taxon>
        <taxon>ecological metagenomes</taxon>
    </lineage>
</organism>
<comment type="subcellular location">
    <subcellularLocation>
        <location evidence="1">Membrane</location>
    </subcellularLocation>
</comment>
<dbReference type="AlphaFoldDB" id="X0Y1C8"/>